<comment type="caution">
    <text evidence="5">The sequence shown here is derived from an EMBL/GenBank/DDBJ whole genome shotgun (WGS) entry which is preliminary data.</text>
</comment>
<keyword evidence="1" id="KW-0328">Glycosyltransferase</keyword>
<evidence type="ECO:0000256" key="2">
    <source>
        <dbReference type="ARBA" id="ARBA00022679"/>
    </source>
</evidence>
<sequence length="456" mass="52341">MFYLCINWGEIFFMRKLIKEIIKSIYYIFPRFLRYEYIDSLHYYRNTLVKVYDKARGSANEVDIDERKVLEVKLVEDIECLDTDVKLLSHKVGNYSKISSPRLYLDNIECLRSPIESNLPDVKVTSLFGAHVLGGTDAVISNGNMYHNELKCMSPIHDMKRPDIFIKNIGDKHFDYEVITNSSRVLEGISISLLKEHTSNYYHCMTEVIPKLIEIKSIVSDSADGVKILIDDYMPEQCVRIIELILANSRLSNYLIVRVSKAELIYCENLIYCTPIWISLDNTTHLPSPTNEFFLSVDSLIGVKDEVSKCIKYNEVSHRISNRRIYLQRSNSKLRKITNIIEVERLLYKYGFDFVNTGSMSFDEQHRLFSNADLIFGVSGASFTNILFMRPGSQAVMLSPSAQCTNYFIFQPLADASNVELSHLLTVPQGESSSLHEDASVNIEELETYLSKRIGL</sequence>
<feature type="domain" description="Glycosyltransferase 61 catalytic" evidence="4">
    <location>
        <begin position="201"/>
        <end position="395"/>
    </location>
</feature>
<keyword evidence="3" id="KW-0325">Glycoprotein</keyword>
<evidence type="ECO:0000313" key="6">
    <source>
        <dbReference type="Proteomes" id="UP000049077"/>
    </source>
</evidence>
<keyword evidence="2" id="KW-0808">Transferase</keyword>
<protein>
    <submittedName>
        <fullName evidence="5">Capsular polysaccharide biosynthesis protein-like</fullName>
    </submittedName>
</protein>
<dbReference type="Proteomes" id="UP000049077">
    <property type="component" value="Unassembled WGS sequence"/>
</dbReference>
<reference evidence="5 6" key="1">
    <citation type="submission" date="2014-06" db="EMBL/GenBank/DDBJ databases">
        <authorList>
            <person name="Le Roux F."/>
        </authorList>
    </citation>
    <scope>NUCLEOTIDE SEQUENCE [LARGE SCALE GENOMIC DNA]</scope>
    <source>
        <strain evidence="5 6">J5-4</strain>
    </source>
</reference>
<dbReference type="PANTHER" id="PTHR20961">
    <property type="entry name" value="GLYCOSYLTRANSFERASE"/>
    <property type="match status" value="1"/>
</dbReference>
<keyword evidence="6" id="KW-1185">Reference proteome</keyword>
<evidence type="ECO:0000259" key="4">
    <source>
        <dbReference type="Pfam" id="PF04577"/>
    </source>
</evidence>
<evidence type="ECO:0000256" key="1">
    <source>
        <dbReference type="ARBA" id="ARBA00022676"/>
    </source>
</evidence>
<accession>A0ABP1WQG3</accession>
<dbReference type="Pfam" id="PF04577">
    <property type="entry name" value="Glyco_transf_61"/>
    <property type="match status" value="1"/>
</dbReference>
<evidence type="ECO:0000256" key="3">
    <source>
        <dbReference type="ARBA" id="ARBA00023180"/>
    </source>
</evidence>
<organism evidence="5 6">
    <name type="scientific">Vibrio crassostreae</name>
    <dbReference type="NCBI Taxonomy" id="246167"/>
    <lineage>
        <taxon>Bacteria</taxon>
        <taxon>Pseudomonadati</taxon>
        <taxon>Pseudomonadota</taxon>
        <taxon>Gammaproteobacteria</taxon>
        <taxon>Vibrionales</taxon>
        <taxon>Vibrionaceae</taxon>
        <taxon>Vibrio</taxon>
    </lineage>
</organism>
<proteinExistence type="predicted"/>
<dbReference type="InterPro" id="IPR049625">
    <property type="entry name" value="Glyco_transf_61_cat"/>
</dbReference>
<name>A0ABP1WQG3_9VIBR</name>
<gene>
    <name evidence="5" type="ORF">VCR4J5_1470074</name>
</gene>
<evidence type="ECO:0000313" key="5">
    <source>
        <dbReference type="EMBL" id="CDT05690.1"/>
    </source>
</evidence>
<dbReference type="InterPro" id="IPR007657">
    <property type="entry name" value="Glycosyltransferase_61"/>
</dbReference>
<dbReference type="EMBL" id="CCJX01000054">
    <property type="protein sequence ID" value="CDT05690.1"/>
    <property type="molecule type" value="Genomic_DNA"/>
</dbReference>